<comment type="catalytic activity">
    <reaction evidence="9">
        <text>a ubiquinone + NADH + 5 H(+)(in) = a ubiquinol + NAD(+) + 4 H(+)(out)</text>
        <dbReference type="Rhea" id="RHEA:29091"/>
        <dbReference type="Rhea" id="RHEA-COMP:9565"/>
        <dbReference type="Rhea" id="RHEA-COMP:9566"/>
        <dbReference type="ChEBI" id="CHEBI:15378"/>
        <dbReference type="ChEBI" id="CHEBI:16389"/>
        <dbReference type="ChEBI" id="CHEBI:17976"/>
        <dbReference type="ChEBI" id="CHEBI:57540"/>
        <dbReference type="ChEBI" id="CHEBI:57945"/>
        <dbReference type="EC" id="7.1.1.2"/>
    </reaction>
</comment>
<name>A0A075X8A0_TETML</name>
<dbReference type="EMBL" id="KJ729019">
    <property type="protein sequence ID" value="AIH15672.1"/>
    <property type="molecule type" value="Genomic_DNA"/>
</dbReference>
<dbReference type="GO" id="GO:0009060">
    <property type="term" value="P:aerobic respiration"/>
    <property type="evidence" value="ECO:0007669"/>
    <property type="project" value="TreeGrafter"/>
</dbReference>
<dbReference type="PANTHER" id="PTHR11432:SF3">
    <property type="entry name" value="NADH-UBIQUINONE OXIDOREDUCTASE CHAIN 1"/>
    <property type="match status" value="1"/>
</dbReference>
<evidence type="ECO:0000256" key="7">
    <source>
        <dbReference type="ARBA" id="ARBA00023136"/>
    </source>
</evidence>
<dbReference type="GeneID" id="20006203"/>
<keyword evidence="8" id="KW-0520">NAD</keyword>
<evidence type="ECO:0000256" key="8">
    <source>
        <dbReference type="RuleBase" id="RU000471"/>
    </source>
</evidence>
<keyword evidence="4" id="KW-0813">Transport</keyword>
<evidence type="ECO:0000256" key="1">
    <source>
        <dbReference type="ARBA" id="ARBA00004141"/>
    </source>
</evidence>
<reference evidence="11" key="1">
    <citation type="journal article" date="2014" name="PLoS ONE">
        <title>The complete mitochondrial genomes of six species of tetranychus provide insights into the phylogeny and evolution of spider mites.</title>
        <authorList>
            <person name="Chen D.S."/>
            <person name="Jin P.Y."/>
            <person name="Zhang K.J."/>
            <person name="Ding X.L."/>
            <person name="Yang S.X."/>
            <person name="Ju J.F."/>
            <person name="Zhao J.Y."/>
            <person name="Hong X.Y."/>
        </authorList>
    </citation>
    <scope>NUCLEOTIDE SEQUENCE</scope>
</reference>
<evidence type="ECO:0000256" key="4">
    <source>
        <dbReference type="ARBA" id="ARBA00022448"/>
    </source>
</evidence>
<evidence type="ECO:0000256" key="9">
    <source>
        <dbReference type="RuleBase" id="RU000473"/>
    </source>
</evidence>
<dbReference type="CTD" id="4535"/>
<geneLocation type="mitochondrion" evidence="11"/>
<dbReference type="GO" id="GO:0008137">
    <property type="term" value="F:NADH dehydrogenase (ubiquinone) activity"/>
    <property type="evidence" value="ECO:0007669"/>
    <property type="project" value="UniProtKB-EC"/>
</dbReference>
<keyword evidence="5 8" id="KW-0812">Transmembrane</keyword>
<feature type="transmembrane region" description="Helical" evidence="10">
    <location>
        <begin position="207"/>
        <end position="227"/>
    </location>
</feature>
<keyword evidence="9" id="KW-0830">Ubiquinone</keyword>
<accession>A0A075X8A0</accession>
<keyword evidence="7 10" id="KW-0472">Membrane</keyword>
<dbReference type="PANTHER" id="PTHR11432">
    <property type="entry name" value="NADH DEHYDROGENASE SUBUNIT 1"/>
    <property type="match status" value="1"/>
</dbReference>
<dbReference type="Pfam" id="PF00146">
    <property type="entry name" value="NADHdh"/>
    <property type="match status" value="1"/>
</dbReference>
<evidence type="ECO:0000256" key="3">
    <source>
        <dbReference type="ARBA" id="ARBA00021009"/>
    </source>
</evidence>
<sequence length="284" mass="35185">MIIFEIMLLLFMLFSIMMITLMERKVLGVFNYRKSPNFFFMNSLFQSLMDFIKLMTKKVLKLNFIMKNYWVMMIFFGIMMFFFIMLNYPFLNSVTYFYMNFFFFFMIYALMAFFFLLLSYSSNSFFSMLSMYRVLVQIMSYEVGLIFMFFFPLILMNVFNFYFYYFSSNLVFFSVVYIYLIILIALSEMNRLPFDFLESETELVSGFNIEYMSSLFSFIFLVEYGFFLYMMMILSFFFFLNDLFVLMMIFFVIWTRSFLPRLRYDKMLYYFWKEIIMMIMFLYL</sequence>
<evidence type="ECO:0000256" key="6">
    <source>
        <dbReference type="ARBA" id="ARBA00022989"/>
    </source>
</evidence>
<comment type="similarity">
    <text evidence="2 8">Belongs to the complex I subunit 1 family.</text>
</comment>
<evidence type="ECO:0000256" key="10">
    <source>
        <dbReference type="SAM" id="Phobius"/>
    </source>
</evidence>
<comment type="subcellular location">
    <subcellularLocation>
        <location evidence="1">Membrane</location>
        <topology evidence="1">Multi-pass membrane protein</topology>
    </subcellularLocation>
    <subcellularLocation>
        <location evidence="8">Mitochondrion inner membrane</location>
        <topology evidence="8">Multi-pass membrane protein</topology>
    </subcellularLocation>
</comment>
<dbReference type="AlphaFoldDB" id="A0A075X8A0"/>
<keyword evidence="6 10" id="KW-1133">Transmembrane helix</keyword>
<organism evidence="11">
    <name type="scientific">Tetranychus malaysiensis</name>
    <name type="common">Spider mite</name>
    <dbReference type="NCBI Taxonomy" id="1215688"/>
    <lineage>
        <taxon>Eukaryota</taxon>
        <taxon>Metazoa</taxon>
        <taxon>Ecdysozoa</taxon>
        <taxon>Arthropoda</taxon>
        <taxon>Chelicerata</taxon>
        <taxon>Arachnida</taxon>
        <taxon>Acari</taxon>
        <taxon>Acariformes</taxon>
        <taxon>Trombidiformes</taxon>
        <taxon>Prostigmata</taxon>
        <taxon>Eleutherengona</taxon>
        <taxon>Raphignathae</taxon>
        <taxon>Tetranychoidea</taxon>
        <taxon>Tetranychidae</taxon>
        <taxon>Tetranychus</taxon>
    </lineage>
</organism>
<feature type="transmembrane region" description="Helical" evidence="10">
    <location>
        <begin position="96"/>
        <end position="120"/>
    </location>
</feature>
<dbReference type="RefSeq" id="YP_009051511.1">
    <property type="nucleotide sequence ID" value="NC_024678.1"/>
</dbReference>
<feature type="transmembrane region" description="Helical" evidence="10">
    <location>
        <begin position="68"/>
        <end position="90"/>
    </location>
</feature>
<evidence type="ECO:0000256" key="5">
    <source>
        <dbReference type="ARBA" id="ARBA00022692"/>
    </source>
</evidence>
<feature type="transmembrane region" description="Helical" evidence="10">
    <location>
        <begin position="233"/>
        <end position="255"/>
    </location>
</feature>
<protein>
    <recommendedName>
        <fullName evidence="3 9">NADH-ubiquinone oxidoreductase chain 1</fullName>
        <ecNumber evidence="9">7.1.1.2</ecNumber>
    </recommendedName>
</protein>
<dbReference type="EC" id="7.1.1.2" evidence="9"/>
<feature type="transmembrane region" description="Helical" evidence="10">
    <location>
        <begin position="132"/>
        <end position="155"/>
    </location>
</feature>
<dbReference type="InterPro" id="IPR001694">
    <property type="entry name" value="NADH_UbQ_OxRdtase_su1/FPO"/>
</dbReference>
<keyword evidence="9 11" id="KW-0496">Mitochondrion</keyword>
<evidence type="ECO:0000313" key="11">
    <source>
        <dbReference type="EMBL" id="AIH15672.1"/>
    </source>
</evidence>
<evidence type="ECO:0000256" key="2">
    <source>
        <dbReference type="ARBA" id="ARBA00010535"/>
    </source>
</evidence>
<proteinExistence type="inferred from homology"/>
<gene>
    <name evidence="11" type="primary">ND1</name>
</gene>
<dbReference type="GO" id="GO:0005743">
    <property type="term" value="C:mitochondrial inner membrane"/>
    <property type="evidence" value="ECO:0007669"/>
    <property type="project" value="UniProtKB-SubCell"/>
</dbReference>
<feature type="transmembrane region" description="Helical" evidence="10">
    <location>
        <begin position="161"/>
        <end position="186"/>
    </location>
</feature>
<dbReference type="GO" id="GO:0003954">
    <property type="term" value="F:NADH dehydrogenase activity"/>
    <property type="evidence" value="ECO:0007669"/>
    <property type="project" value="TreeGrafter"/>
</dbReference>